<reference evidence="1 2" key="1">
    <citation type="submission" date="2021-04" db="EMBL/GenBank/DDBJ databases">
        <authorList>
            <person name="Bliznina A."/>
        </authorList>
    </citation>
    <scope>NUCLEOTIDE SEQUENCE [LARGE SCALE GENOMIC DNA]</scope>
</reference>
<gene>
    <name evidence="1" type="ORF">OKIOD_LOCUS8660</name>
</gene>
<keyword evidence="2" id="KW-1185">Reference proteome</keyword>
<accession>A0ABN7SI73</accession>
<proteinExistence type="predicted"/>
<evidence type="ECO:0000313" key="2">
    <source>
        <dbReference type="Proteomes" id="UP001158576"/>
    </source>
</evidence>
<dbReference type="Proteomes" id="UP001158576">
    <property type="component" value="Chromosome YSR"/>
</dbReference>
<organism evidence="1 2">
    <name type="scientific">Oikopleura dioica</name>
    <name type="common">Tunicate</name>
    <dbReference type="NCBI Taxonomy" id="34765"/>
    <lineage>
        <taxon>Eukaryota</taxon>
        <taxon>Metazoa</taxon>
        <taxon>Chordata</taxon>
        <taxon>Tunicata</taxon>
        <taxon>Appendicularia</taxon>
        <taxon>Copelata</taxon>
        <taxon>Oikopleuridae</taxon>
        <taxon>Oikopleura</taxon>
    </lineage>
</organism>
<sequence>MDFNQMNSIHLRGKYETSNRHCERVFGSMKQREITSIGSSFVNIADMTVAQVNNLSVYLKKMSKKKRGELWRKIDSSNDLKTMKEVRKQL</sequence>
<evidence type="ECO:0000313" key="1">
    <source>
        <dbReference type="EMBL" id="CAG5101452.1"/>
    </source>
</evidence>
<dbReference type="EMBL" id="OU015570">
    <property type="protein sequence ID" value="CAG5101452.1"/>
    <property type="molecule type" value="Genomic_DNA"/>
</dbReference>
<protein>
    <submittedName>
        <fullName evidence="1">Oidioi.mRNA.OKI2018_I69.YSR.g17102.t1.cds</fullName>
    </submittedName>
</protein>
<name>A0ABN7SI73_OIKDI</name>